<name>A0A149QCJ0_9PROT</name>
<gene>
    <name evidence="2" type="ORF">AD928_06335</name>
</gene>
<reference evidence="2 3" key="1">
    <citation type="submission" date="2015-06" db="EMBL/GenBank/DDBJ databases">
        <title>Improved classification and identification of acetic acid bacteria using matrix-assisted laser desorption/ionization time-of-flight mass spectrometry; Gluconobacter nephelii and Gluconobacter uchimurae are later heterotypic synonyms of Gluconobacter japonicus and Gluconobacter oxydans, respectively.</title>
        <authorList>
            <person name="Li L."/>
            <person name="Cleenwerck I."/>
            <person name="De Vuyst L."/>
            <person name="Vandamme P."/>
        </authorList>
    </citation>
    <scope>NUCLEOTIDE SEQUENCE [LARGE SCALE GENOMIC DNA]</scope>
    <source>
        <strain evidence="2 3">LMG 1625</strain>
    </source>
</reference>
<protein>
    <submittedName>
        <fullName evidence="2">Uncharacterized protein</fullName>
    </submittedName>
</protein>
<organism evidence="2 3">
    <name type="scientific">Acetobacter cerevisiae</name>
    <dbReference type="NCBI Taxonomy" id="178900"/>
    <lineage>
        <taxon>Bacteria</taxon>
        <taxon>Pseudomonadati</taxon>
        <taxon>Pseudomonadota</taxon>
        <taxon>Alphaproteobacteria</taxon>
        <taxon>Acetobacterales</taxon>
        <taxon>Acetobacteraceae</taxon>
        <taxon>Acetobacter</taxon>
    </lineage>
</organism>
<evidence type="ECO:0000313" key="3">
    <source>
        <dbReference type="Proteomes" id="UP000075473"/>
    </source>
</evidence>
<feature type="transmembrane region" description="Helical" evidence="1">
    <location>
        <begin position="48"/>
        <end position="67"/>
    </location>
</feature>
<dbReference type="AlphaFoldDB" id="A0A149QCJ0"/>
<accession>A0A149QCJ0</accession>
<evidence type="ECO:0000313" key="2">
    <source>
        <dbReference type="EMBL" id="KXU95055.1"/>
    </source>
</evidence>
<keyword evidence="1" id="KW-0472">Membrane</keyword>
<dbReference type="PATRIC" id="fig|178900.5.peg.74"/>
<comment type="caution">
    <text evidence="2">The sequence shown here is derived from an EMBL/GenBank/DDBJ whole genome shotgun (WGS) entry which is preliminary data.</text>
</comment>
<dbReference type="RefSeq" id="WP_062249164.1">
    <property type="nucleotide sequence ID" value="NZ_LHZA01000137.1"/>
</dbReference>
<proteinExistence type="predicted"/>
<evidence type="ECO:0000256" key="1">
    <source>
        <dbReference type="SAM" id="Phobius"/>
    </source>
</evidence>
<keyword evidence="1" id="KW-1133">Transmembrane helix</keyword>
<sequence length="69" mass="7559">MRSVWPRKKTLKLSTYTALKMGTCIGVLFFAVLQLLHGLGVTHLSLMAQEMLVGLIATSVVAGRFLLVQ</sequence>
<keyword evidence="1" id="KW-0812">Transmembrane</keyword>
<dbReference type="EMBL" id="LHZA01000137">
    <property type="protein sequence ID" value="KXU95055.1"/>
    <property type="molecule type" value="Genomic_DNA"/>
</dbReference>
<dbReference type="Proteomes" id="UP000075473">
    <property type="component" value="Unassembled WGS sequence"/>
</dbReference>